<dbReference type="KEGG" id="lri:NCTC12151_01649"/>
<dbReference type="InterPro" id="IPR016195">
    <property type="entry name" value="Pol/histidinol_Pase-like"/>
</dbReference>
<sequence length="293" mass="32068">MSSELTELKSGDGSTFLLYDLHSHTTMSDGRLTPEELVLRASSMRVGVLAITDHDTTDALAAARLAIEAHQLPLHLVNGVEISTAWESFDIHIVGLNVDPGAQAMVKLLASQGQKRSERAEEIGRRLEKNRIPDALAGAKRCAGEAGITRAHFARYLIEAGIASDMVQVFKNYMVKGKPGYVPPPWCLIEEAVSAIHVAGGQAVLAHPGRYGLSAKWLKRLIAEFKSVGGDAIEVAQCQQPQNERTQLAAYAREYGLLASQGSDFHYPCAWLELGRRLWLPAGVTPVWHDWPR</sequence>
<protein>
    <submittedName>
        <fullName evidence="2">Histidinol phosphatase and related hydrolases of the PHP family</fullName>
    </submittedName>
</protein>
<dbReference type="GO" id="GO:0004534">
    <property type="term" value="F:5'-3' RNA exonuclease activity"/>
    <property type="evidence" value="ECO:0007669"/>
    <property type="project" value="TreeGrafter"/>
</dbReference>
<dbReference type="InterPro" id="IPR004013">
    <property type="entry name" value="PHP_dom"/>
</dbReference>
<dbReference type="Gene3D" id="3.20.20.140">
    <property type="entry name" value="Metal-dependent hydrolases"/>
    <property type="match status" value="1"/>
</dbReference>
<dbReference type="InterPro" id="IPR052018">
    <property type="entry name" value="PHP_domain"/>
</dbReference>
<feature type="domain" description="Polymerase/histidinol phosphatase N-terminal" evidence="1">
    <location>
        <begin position="19"/>
        <end position="86"/>
    </location>
</feature>
<evidence type="ECO:0000259" key="1">
    <source>
        <dbReference type="SMART" id="SM00481"/>
    </source>
</evidence>
<dbReference type="EMBL" id="LS483470">
    <property type="protein sequence ID" value="SQI40465.1"/>
    <property type="molecule type" value="Genomic_DNA"/>
</dbReference>
<dbReference type="PANTHER" id="PTHR42924:SF3">
    <property type="entry name" value="POLYMERASE_HISTIDINOL PHOSPHATASE N-TERMINAL DOMAIN-CONTAINING PROTEIN"/>
    <property type="match status" value="1"/>
</dbReference>
<organism evidence="2 3">
    <name type="scientific">Leminorella richardii</name>
    <dbReference type="NCBI Taxonomy" id="158841"/>
    <lineage>
        <taxon>Bacteria</taxon>
        <taxon>Pseudomonadati</taxon>
        <taxon>Pseudomonadota</taxon>
        <taxon>Gammaproteobacteria</taxon>
        <taxon>Enterobacterales</taxon>
        <taxon>Budviciaceae</taxon>
        <taxon>Leminorella</taxon>
    </lineage>
</organism>
<dbReference type="Pfam" id="PF02811">
    <property type="entry name" value="PHP"/>
    <property type="match status" value="1"/>
</dbReference>
<name>A0A2X4XKP6_9GAMM</name>
<reference evidence="2 3" key="1">
    <citation type="submission" date="2018-06" db="EMBL/GenBank/DDBJ databases">
        <authorList>
            <consortium name="Pathogen Informatics"/>
            <person name="Doyle S."/>
        </authorList>
    </citation>
    <scope>NUCLEOTIDE SEQUENCE [LARGE SCALE GENOMIC DNA]</scope>
    <source>
        <strain evidence="2 3">NCTC12151</strain>
    </source>
</reference>
<dbReference type="Proteomes" id="UP000249005">
    <property type="component" value="Chromosome 1"/>
</dbReference>
<dbReference type="Gene3D" id="1.10.150.650">
    <property type="match status" value="1"/>
</dbReference>
<dbReference type="SUPFAM" id="SSF89550">
    <property type="entry name" value="PHP domain-like"/>
    <property type="match status" value="1"/>
</dbReference>
<dbReference type="NCBIfam" id="NF047791">
    <property type="entry name" value="RNaseRnm"/>
    <property type="match status" value="1"/>
</dbReference>
<keyword evidence="2" id="KW-0378">Hydrolase</keyword>
<dbReference type="CDD" id="cd07438">
    <property type="entry name" value="PHP_HisPPase_AMP"/>
    <property type="match status" value="1"/>
</dbReference>
<dbReference type="AlphaFoldDB" id="A0A2X4XKP6"/>
<dbReference type="RefSeq" id="WP_111740194.1">
    <property type="nucleotide sequence ID" value="NZ_LR698987.1"/>
</dbReference>
<keyword evidence="3" id="KW-1185">Reference proteome</keyword>
<dbReference type="SMART" id="SM00481">
    <property type="entry name" value="POLIIIAc"/>
    <property type="match status" value="1"/>
</dbReference>
<evidence type="ECO:0000313" key="2">
    <source>
        <dbReference type="EMBL" id="SQI40465.1"/>
    </source>
</evidence>
<dbReference type="PANTHER" id="PTHR42924">
    <property type="entry name" value="EXONUCLEASE"/>
    <property type="match status" value="1"/>
</dbReference>
<accession>A0A2X4XKP6</accession>
<evidence type="ECO:0000313" key="3">
    <source>
        <dbReference type="Proteomes" id="UP000249005"/>
    </source>
</evidence>
<dbReference type="GO" id="GO:0035312">
    <property type="term" value="F:5'-3' DNA exonuclease activity"/>
    <property type="evidence" value="ECO:0007669"/>
    <property type="project" value="TreeGrafter"/>
</dbReference>
<gene>
    <name evidence="2" type="ORF">NCTC12151_01649</name>
</gene>
<proteinExistence type="predicted"/>
<dbReference type="OrthoDB" id="9804333at2"/>
<dbReference type="InterPro" id="IPR003141">
    <property type="entry name" value="Pol/His_phosphatase_N"/>
</dbReference>